<accession>A0ABD1X1H1</accession>
<dbReference type="PANTHER" id="PTHR19317">
    <property type="entry name" value="PRENYLATED RAB ACCEPTOR 1-RELATED"/>
    <property type="match status" value="1"/>
</dbReference>
<proteinExistence type="inferred from homology"/>
<name>A0ABD1X1H1_9LAMI</name>
<dbReference type="GO" id="GO:0016192">
    <property type="term" value="P:vesicle-mediated transport"/>
    <property type="evidence" value="ECO:0007669"/>
    <property type="project" value="UniProtKB-ARBA"/>
</dbReference>
<reference evidence="9" key="1">
    <citation type="submission" date="2024-07" db="EMBL/GenBank/DDBJ databases">
        <title>Two chromosome-level genome assemblies of Korean endemic species Abeliophyllum distichum and Forsythia ovata (Oleaceae).</title>
        <authorList>
            <person name="Jang H."/>
        </authorList>
    </citation>
    <scope>NUCLEOTIDE SEQUENCE [LARGE SCALE GENOMIC DNA]</scope>
</reference>
<dbReference type="InterPro" id="IPR004895">
    <property type="entry name" value="Prenylated_rab_accept_PRA1"/>
</dbReference>
<evidence type="ECO:0000313" key="9">
    <source>
        <dbReference type="Proteomes" id="UP001604277"/>
    </source>
</evidence>
<keyword evidence="6 7" id="KW-0472">Membrane</keyword>
<feature type="transmembrane region" description="Helical" evidence="7">
    <location>
        <begin position="60"/>
        <end position="91"/>
    </location>
</feature>
<evidence type="ECO:0000256" key="2">
    <source>
        <dbReference type="ARBA" id="ARBA00004141"/>
    </source>
</evidence>
<keyword evidence="4 7" id="KW-0812">Transmembrane</keyword>
<dbReference type="GO" id="GO:0016020">
    <property type="term" value="C:membrane"/>
    <property type="evidence" value="ECO:0007669"/>
    <property type="project" value="UniProtKB-SubCell"/>
</dbReference>
<protein>
    <recommendedName>
        <fullName evidence="7">PRA1 family protein</fullName>
    </recommendedName>
</protein>
<comment type="function">
    <text evidence="1 7">May be involved in both secretory and endocytic intracellular trafficking in the endosomal/prevacuolar compartments.</text>
</comment>
<evidence type="ECO:0000313" key="8">
    <source>
        <dbReference type="EMBL" id="KAL2555823.1"/>
    </source>
</evidence>
<dbReference type="EMBL" id="JBFOLJ010000001">
    <property type="protein sequence ID" value="KAL2555823.1"/>
    <property type="molecule type" value="Genomic_DNA"/>
</dbReference>
<keyword evidence="5 7" id="KW-1133">Transmembrane helix</keyword>
<comment type="caution">
    <text evidence="8">The sequence shown here is derived from an EMBL/GenBank/DDBJ whole genome shotgun (WGS) entry which is preliminary data.</text>
</comment>
<evidence type="ECO:0000256" key="7">
    <source>
        <dbReference type="RuleBase" id="RU363107"/>
    </source>
</evidence>
<comment type="subcellular location">
    <subcellularLocation>
        <location evidence="2 7">Membrane</location>
        <topology evidence="2 7">Multi-pass membrane protein</topology>
    </subcellularLocation>
</comment>
<dbReference type="Proteomes" id="UP001604277">
    <property type="component" value="Unassembled WGS sequence"/>
</dbReference>
<dbReference type="GO" id="GO:0005783">
    <property type="term" value="C:endoplasmic reticulum"/>
    <property type="evidence" value="ECO:0007669"/>
    <property type="project" value="UniProtKB-ARBA"/>
</dbReference>
<dbReference type="Pfam" id="PF03208">
    <property type="entry name" value="PRA1"/>
    <property type="match status" value="1"/>
</dbReference>
<dbReference type="PANTHER" id="PTHR19317:SF0">
    <property type="entry name" value="PRENYLATED RAB ACCEPTOR PROTEIN 1"/>
    <property type="match status" value="1"/>
</dbReference>
<dbReference type="AlphaFoldDB" id="A0ABD1X1H1"/>
<gene>
    <name evidence="8" type="ORF">Fot_00562</name>
</gene>
<evidence type="ECO:0000256" key="5">
    <source>
        <dbReference type="ARBA" id="ARBA00022989"/>
    </source>
</evidence>
<organism evidence="8 9">
    <name type="scientific">Forsythia ovata</name>
    <dbReference type="NCBI Taxonomy" id="205694"/>
    <lineage>
        <taxon>Eukaryota</taxon>
        <taxon>Viridiplantae</taxon>
        <taxon>Streptophyta</taxon>
        <taxon>Embryophyta</taxon>
        <taxon>Tracheophyta</taxon>
        <taxon>Spermatophyta</taxon>
        <taxon>Magnoliopsida</taxon>
        <taxon>eudicotyledons</taxon>
        <taxon>Gunneridae</taxon>
        <taxon>Pentapetalae</taxon>
        <taxon>asterids</taxon>
        <taxon>lamiids</taxon>
        <taxon>Lamiales</taxon>
        <taxon>Oleaceae</taxon>
        <taxon>Forsythieae</taxon>
        <taxon>Forsythia</taxon>
    </lineage>
</organism>
<evidence type="ECO:0000256" key="6">
    <source>
        <dbReference type="ARBA" id="ARBA00023136"/>
    </source>
</evidence>
<evidence type="ECO:0000256" key="1">
    <source>
        <dbReference type="ARBA" id="ARBA00002501"/>
    </source>
</evidence>
<evidence type="ECO:0000256" key="3">
    <source>
        <dbReference type="ARBA" id="ARBA00006483"/>
    </source>
</evidence>
<feature type="transmembrane region" description="Helical" evidence="7">
    <location>
        <begin position="20"/>
        <end position="40"/>
    </location>
</feature>
<sequence length="156" mass="16888">MAASPPMISISNPQSESVAPIAATPALRTLLAAWIFLYLFRPPDQPVIIAGRTFSDREILGILVVFTVVVVFLTSVGSLLISALLVGLAVVCAHGAFRMPEDFFLDDQDSSNAGFLSFLAPYQHIEPKTLFNSAHKKVLECSVARRGGGDRKHYDA</sequence>
<comment type="similarity">
    <text evidence="3 7">Belongs to the PRA1 family.</text>
</comment>
<keyword evidence="7" id="KW-0813">Transport</keyword>
<evidence type="ECO:0000256" key="4">
    <source>
        <dbReference type="ARBA" id="ARBA00022692"/>
    </source>
</evidence>
<keyword evidence="9" id="KW-1185">Reference proteome</keyword>